<protein>
    <submittedName>
        <fullName evidence="2">Uncharacterized protein</fullName>
    </submittedName>
</protein>
<feature type="region of interest" description="Disordered" evidence="1">
    <location>
        <begin position="165"/>
        <end position="200"/>
    </location>
</feature>
<evidence type="ECO:0000313" key="3">
    <source>
        <dbReference type="Proteomes" id="UP001153076"/>
    </source>
</evidence>
<evidence type="ECO:0000256" key="1">
    <source>
        <dbReference type="SAM" id="MobiDB-lite"/>
    </source>
</evidence>
<sequence>MWSAPVERRSAGLGNQLTLGQSAISNGHLAIKPPFMLVVQTSLSKRHSKMGFPRLLKTDEMALYALENFEWYYRKVAFPPLPLPSNYEGLCLDFDLATIKEATRNFWLLEISQVIFLVMLLNDAVMVGILRGWLIDIMESIFKELRWSIFQVWVGRNRNHILQARHPATDSNQEEEENLGSGKWQRVPLPSDEKSRRYSDHPFVEPEGPRLIGGWVLASGPWALALDQRPSAGNPSGLKGIMTVLAPCGEADTKEMADHVRETFKWHLRTASHPPRPLLKDYRDLCLGLTLSDAEEVACDFDIPEIVQATFYVMVVNEAMELFVVSKDMAGALKSTLKGLRWIAFES</sequence>
<keyword evidence="3" id="KW-1185">Reference proteome</keyword>
<gene>
    <name evidence="2" type="ORF">Cgig2_021607</name>
</gene>
<dbReference type="AlphaFoldDB" id="A0A9Q1GKZ9"/>
<feature type="compositionally biased region" description="Basic and acidic residues" evidence="1">
    <location>
        <begin position="191"/>
        <end position="200"/>
    </location>
</feature>
<reference evidence="2" key="1">
    <citation type="submission" date="2022-04" db="EMBL/GenBank/DDBJ databases">
        <title>Carnegiea gigantea Genome sequencing and assembly v2.</title>
        <authorList>
            <person name="Copetti D."/>
            <person name="Sanderson M.J."/>
            <person name="Burquez A."/>
            <person name="Wojciechowski M.F."/>
        </authorList>
    </citation>
    <scope>NUCLEOTIDE SEQUENCE</scope>
    <source>
        <strain evidence="2">SGP5-SGP5p</strain>
        <tissue evidence="2">Aerial part</tissue>
    </source>
</reference>
<name>A0A9Q1GKZ9_9CARY</name>
<dbReference type="EMBL" id="JAKOGI010002475">
    <property type="protein sequence ID" value="KAJ8421918.1"/>
    <property type="molecule type" value="Genomic_DNA"/>
</dbReference>
<organism evidence="2 3">
    <name type="scientific">Carnegiea gigantea</name>
    <dbReference type="NCBI Taxonomy" id="171969"/>
    <lineage>
        <taxon>Eukaryota</taxon>
        <taxon>Viridiplantae</taxon>
        <taxon>Streptophyta</taxon>
        <taxon>Embryophyta</taxon>
        <taxon>Tracheophyta</taxon>
        <taxon>Spermatophyta</taxon>
        <taxon>Magnoliopsida</taxon>
        <taxon>eudicotyledons</taxon>
        <taxon>Gunneridae</taxon>
        <taxon>Pentapetalae</taxon>
        <taxon>Caryophyllales</taxon>
        <taxon>Cactineae</taxon>
        <taxon>Cactaceae</taxon>
        <taxon>Cactoideae</taxon>
        <taxon>Echinocereeae</taxon>
        <taxon>Carnegiea</taxon>
    </lineage>
</organism>
<accession>A0A9Q1GKZ9</accession>
<proteinExistence type="predicted"/>
<evidence type="ECO:0000313" key="2">
    <source>
        <dbReference type="EMBL" id="KAJ8421918.1"/>
    </source>
</evidence>
<comment type="caution">
    <text evidence="2">The sequence shown here is derived from an EMBL/GenBank/DDBJ whole genome shotgun (WGS) entry which is preliminary data.</text>
</comment>
<dbReference type="Proteomes" id="UP001153076">
    <property type="component" value="Unassembled WGS sequence"/>
</dbReference>